<evidence type="ECO:0000313" key="5">
    <source>
        <dbReference type="Proteomes" id="UP000472240"/>
    </source>
</evidence>
<keyword evidence="3" id="KW-0687">Ribonucleoprotein</keyword>
<reference evidence="4" key="4">
    <citation type="submission" date="2025-08" db="UniProtKB">
        <authorList>
            <consortium name="Ensembl"/>
        </authorList>
    </citation>
    <scope>IDENTIFICATION</scope>
</reference>
<accession>A0A671DW08</accession>
<evidence type="ECO:0000313" key="4">
    <source>
        <dbReference type="Ensembl" id="ENSRFEP00010003618.1"/>
    </source>
</evidence>
<protein>
    <submittedName>
        <fullName evidence="4">Uncharacterized protein</fullName>
    </submittedName>
</protein>
<organism evidence="4 5">
    <name type="scientific">Rhinolophus ferrumequinum</name>
    <name type="common">Greater horseshoe bat</name>
    <dbReference type="NCBI Taxonomy" id="59479"/>
    <lineage>
        <taxon>Eukaryota</taxon>
        <taxon>Metazoa</taxon>
        <taxon>Chordata</taxon>
        <taxon>Craniata</taxon>
        <taxon>Vertebrata</taxon>
        <taxon>Euteleostomi</taxon>
        <taxon>Mammalia</taxon>
        <taxon>Eutheria</taxon>
        <taxon>Laurasiatheria</taxon>
        <taxon>Chiroptera</taxon>
        <taxon>Yinpterochiroptera</taxon>
        <taxon>Rhinolophoidea</taxon>
        <taxon>Rhinolophidae</taxon>
        <taxon>Rhinolophinae</taxon>
        <taxon>Rhinolophus</taxon>
    </lineage>
</organism>
<dbReference type="PANTHER" id="PTHR10442">
    <property type="entry name" value="40S RIBOSOMAL PROTEIN S21"/>
    <property type="match status" value="1"/>
</dbReference>
<name>A0A671DW08_RHIFE</name>
<evidence type="ECO:0000256" key="3">
    <source>
        <dbReference type="ARBA" id="ARBA00023274"/>
    </source>
</evidence>
<dbReference type="InParanoid" id="A0A671DW08"/>
<reference evidence="4 5" key="2">
    <citation type="journal article" date="2018" name="Annu Rev Anim Biosci">
        <title>Bat Biology, Genomes, and the Bat1K Project: To Generate Chromosome-Level Genomes for All Living Bat Species.</title>
        <authorList>
            <person name="Teeling E.C."/>
            <person name="Vernes S.C."/>
            <person name="Davalos L.M."/>
            <person name="Ray D.A."/>
            <person name="Gilbert M.T.P."/>
            <person name="Myers E."/>
        </authorList>
    </citation>
    <scope>NUCLEOTIDE SEQUENCE</scope>
</reference>
<dbReference type="Proteomes" id="UP000472240">
    <property type="component" value="Chromosome 6"/>
</dbReference>
<dbReference type="AlphaFoldDB" id="A0A671DW08"/>
<keyword evidence="2" id="KW-0689">Ribosomal protein</keyword>
<reference evidence="5" key="3">
    <citation type="submission" date="2018-12" db="EMBL/GenBank/DDBJ databases">
        <title>G10K-VGP greater horseshoe bat female genome, primary haplotype.</title>
        <authorList>
            <person name="Teeling E."/>
            <person name="Myers G."/>
            <person name="Vernes S."/>
            <person name="Pippel M."/>
            <person name="Winkler S."/>
            <person name="Fedrigo O."/>
            <person name="Rhie A."/>
            <person name="Koren S."/>
            <person name="Phillippy A."/>
            <person name="Lewin H."/>
            <person name="Damas J."/>
            <person name="Howe K."/>
            <person name="Mountcastle J."/>
            <person name="Jarvis E.D."/>
        </authorList>
    </citation>
    <scope>NUCLEOTIDE SEQUENCE [LARGE SCALE GENOMIC DNA]</scope>
</reference>
<dbReference type="GO" id="GO:0006412">
    <property type="term" value="P:translation"/>
    <property type="evidence" value="ECO:0007669"/>
    <property type="project" value="InterPro"/>
</dbReference>
<keyword evidence="5" id="KW-1185">Reference proteome</keyword>
<dbReference type="Ensembl" id="ENSRFET00010003963.1">
    <property type="protein sequence ID" value="ENSRFEP00010003618.1"/>
    <property type="gene ID" value="ENSRFEG00010002544.1"/>
</dbReference>
<reference evidence="4" key="5">
    <citation type="submission" date="2025-09" db="UniProtKB">
        <authorList>
            <consortium name="Ensembl"/>
        </authorList>
    </citation>
    <scope>IDENTIFICATION</scope>
</reference>
<dbReference type="GO" id="GO:1990904">
    <property type="term" value="C:ribonucleoprotein complex"/>
    <property type="evidence" value="ECO:0007669"/>
    <property type="project" value="UniProtKB-KW"/>
</dbReference>
<evidence type="ECO:0000256" key="1">
    <source>
        <dbReference type="ARBA" id="ARBA00010228"/>
    </source>
</evidence>
<dbReference type="InterPro" id="IPR001931">
    <property type="entry name" value="Ribosomal_eS21"/>
</dbReference>
<proteinExistence type="inferred from homology"/>
<evidence type="ECO:0000256" key="2">
    <source>
        <dbReference type="ARBA" id="ARBA00022980"/>
    </source>
</evidence>
<dbReference type="GO" id="GO:0005840">
    <property type="term" value="C:ribosome"/>
    <property type="evidence" value="ECO:0007669"/>
    <property type="project" value="UniProtKB-KW"/>
</dbReference>
<sequence length="76" mass="8447">FKNGSHVFHSSTSKRLIGSKEHMSIQRNMAEDNEVTGRFNGYFKTDAICGAMCRMSESDDSTLPLAKALSIISSRF</sequence>
<comment type="similarity">
    <text evidence="1">Belongs to the eukaryotic ribosomal protein eS21 family.</text>
</comment>
<reference evidence="4 5" key="1">
    <citation type="journal article" date="2015" name="Annu Rev Anim Biosci">
        <title>The Genome 10K Project: a way forward.</title>
        <authorList>
            <person name="Koepfli K.P."/>
            <person name="Paten B."/>
            <person name="O'Brien S.J."/>
            <person name="Koepfli K.P."/>
            <person name="Paten B."/>
            <person name="Antunes A."/>
            <person name="Belov K."/>
            <person name="Bustamante C."/>
            <person name="Castoe T.A."/>
            <person name="Clawson H."/>
            <person name="Crawford A.J."/>
            <person name="Diekhans M."/>
            <person name="Distel D."/>
            <person name="Durbin R."/>
            <person name="Earl D."/>
            <person name="Fujita M.K."/>
            <person name="Gamble T."/>
            <person name="Georges A."/>
            <person name="Gemmell N."/>
            <person name="Gilbert M.T."/>
            <person name="Graves J.M."/>
            <person name="Green R.E."/>
            <person name="Hickey G."/>
            <person name="Jarvis E.D."/>
            <person name="Johnson W."/>
            <person name="Komissarov A."/>
            <person name="Korf I."/>
            <person name="Kuhn R."/>
            <person name="Larkin D.M."/>
            <person name="Lewin H."/>
            <person name="Lopez J.V."/>
            <person name="Ma J."/>
            <person name="Marques-Bonet T."/>
            <person name="Miller W."/>
            <person name="Murphy R."/>
            <person name="Pevzner P."/>
            <person name="Shapiro B."/>
            <person name="Steiner C."/>
            <person name="Tamazian G."/>
            <person name="Venkatesh B."/>
            <person name="Wang J."/>
            <person name="Wayne R."/>
            <person name="Wiley E."/>
            <person name="Yang H."/>
            <person name="Zhang G."/>
            <person name="Haussler D."/>
            <person name="Ryder O."/>
            <person name="O'Brien S.J."/>
        </authorList>
    </citation>
    <scope>NUCLEOTIDE SEQUENCE</scope>
</reference>
<dbReference type="InterPro" id="IPR038579">
    <property type="entry name" value="Ribosomal_eS21_sf"/>
</dbReference>
<dbReference type="GO" id="GO:0003735">
    <property type="term" value="F:structural constituent of ribosome"/>
    <property type="evidence" value="ECO:0007669"/>
    <property type="project" value="InterPro"/>
</dbReference>
<dbReference type="GeneTree" id="ENSGT01020000230888"/>
<dbReference type="Gene3D" id="3.30.1230.20">
    <property type="match status" value="1"/>
</dbReference>
<dbReference type="Pfam" id="PF01249">
    <property type="entry name" value="Ribosomal_S21e"/>
    <property type="match status" value="1"/>
</dbReference>